<name>A0ABV9W945_9ACTN</name>
<evidence type="ECO:0008006" key="3">
    <source>
        <dbReference type="Google" id="ProtNLM"/>
    </source>
</evidence>
<comment type="caution">
    <text evidence="1">The sequence shown here is derived from an EMBL/GenBank/DDBJ whole genome shotgun (WGS) entry which is preliminary data.</text>
</comment>
<reference evidence="2" key="1">
    <citation type="journal article" date="2019" name="Int. J. Syst. Evol. Microbiol.">
        <title>The Global Catalogue of Microorganisms (GCM) 10K type strain sequencing project: providing services to taxonomists for standard genome sequencing and annotation.</title>
        <authorList>
            <consortium name="The Broad Institute Genomics Platform"/>
            <consortium name="The Broad Institute Genome Sequencing Center for Infectious Disease"/>
            <person name="Wu L."/>
            <person name="Ma J."/>
        </authorList>
    </citation>
    <scope>NUCLEOTIDE SEQUENCE [LARGE SCALE GENOMIC DNA]</scope>
    <source>
        <strain evidence="2">CGMCC 4.7152</strain>
    </source>
</reference>
<dbReference type="EMBL" id="JBHSIU010000066">
    <property type="protein sequence ID" value="MFC5004849.1"/>
    <property type="molecule type" value="Genomic_DNA"/>
</dbReference>
<dbReference type="Proteomes" id="UP001595912">
    <property type="component" value="Unassembled WGS sequence"/>
</dbReference>
<evidence type="ECO:0000313" key="2">
    <source>
        <dbReference type="Proteomes" id="UP001595912"/>
    </source>
</evidence>
<proteinExistence type="predicted"/>
<keyword evidence="2" id="KW-1185">Reference proteome</keyword>
<gene>
    <name evidence="1" type="ORF">ACFPIJ_44365</name>
</gene>
<dbReference type="RefSeq" id="WP_380125110.1">
    <property type="nucleotide sequence ID" value="NZ_JBHSIU010000066.1"/>
</dbReference>
<organism evidence="1 2">
    <name type="scientific">Dactylosporangium cerinum</name>
    <dbReference type="NCBI Taxonomy" id="1434730"/>
    <lineage>
        <taxon>Bacteria</taxon>
        <taxon>Bacillati</taxon>
        <taxon>Actinomycetota</taxon>
        <taxon>Actinomycetes</taxon>
        <taxon>Micromonosporales</taxon>
        <taxon>Micromonosporaceae</taxon>
        <taxon>Dactylosporangium</taxon>
    </lineage>
</organism>
<sequence>MPIDTPRGAPEVIAKLALERADVERRFGLRFAPVDNDLSPAVMALGRLAGGTLIGFAKVELDPSPGVEVVQFGGPAPEPRDVVSELLEDTGLTWDEVTWLLPPRGEP</sequence>
<evidence type="ECO:0000313" key="1">
    <source>
        <dbReference type="EMBL" id="MFC5004849.1"/>
    </source>
</evidence>
<protein>
    <recommendedName>
        <fullName evidence="3">GNAT family N-acetyltransferase</fullName>
    </recommendedName>
</protein>
<accession>A0ABV9W945</accession>